<evidence type="ECO:0000256" key="4">
    <source>
        <dbReference type="ARBA" id="ARBA00022553"/>
    </source>
</evidence>
<dbReference type="SUPFAM" id="SSF52540">
    <property type="entry name" value="P-loop containing nucleoside triphosphate hydrolases"/>
    <property type="match status" value="1"/>
</dbReference>
<dbReference type="InterPro" id="IPR003661">
    <property type="entry name" value="HisK_dim/P_dom"/>
</dbReference>
<dbReference type="InterPro" id="IPR029016">
    <property type="entry name" value="GAF-like_dom_sf"/>
</dbReference>
<dbReference type="InterPro" id="IPR053159">
    <property type="entry name" value="Hybrid_Histidine_Kinase"/>
</dbReference>
<dbReference type="SMART" id="SM00387">
    <property type="entry name" value="HATPase_c"/>
    <property type="match status" value="1"/>
</dbReference>
<gene>
    <name evidence="9" type="ORF">B0I29_12854</name>
</gene>
<evidence type="ECO:0000313" key="10">
    <source>
        <dbReference type="Proteomes" id="UP000249341"/>
    </source>
</evidence>
<keyword evidence="6" id="KW-0902">Two-component regulatory system</keyword>
<dbReference type="InterPro" id="IPR036890">
    <property type="entry name" value="HATPase_C_sf"/>
</dbReference>
<accession>A0A327YXH1</accession>
<dbReference type="Gene3D" id="1.10.510.10">
    <property type="entry name" value="Transferase(Phosphotransferase) domain 1"/>
    <property type="match status" value="1"/>
</dbReference>
<evidence type="ECO:0000256" key="6">
    <source>
        <dbReference type="ARBA" id="ARBA00023012"/>
    </source>
</evidence>
<dbReference type="InterPro" id="IPR008266">
    <property type="entry name" value="Tyr_kinase_AS"/>
</dbReference>
<dbReference type="Pfam" id="PF00069">
    <property type="entry name" value="Pkinase"/>
    <property type="match status" value="1"/>
</dbReference>
<dbReference type="EMBL" id="QLMJ01000028">
    <property type="protein sequence ID" value="RAK26222.1"/>
    <property type="molecule type" value="Genomic_DNA"/>
</dbReference>
<dbReference type="InterPro" id="IPR000719">
    <property type="entry name" value="Prot_kinase_dom"/>
</dbReference>
<dbReference type="GO" id="GO:0005524">
    <property type="term" value="F:ATP binding"/>
    <property type="evidence" value="ECO:0007669"/>
    <property type="project" value="InterPro"/>
</dbReference>
<name>A0A327YXH1_9ACTN</name>
<dbReference type="Proteomes" id="UP000249341">
    <property type="component" value="Unassembled WGS sequence"/>
</dbReference>
<keyword evidence="5" id="KW-0418">Kinase</keyword>
<dbReference type="SMART" id="SM00065">
    <property type="entry name" value="GAF"/>
    <property type="match status" value="1"/>
</dbReference>
<dbReference type="SUPFAM" id="SSF55781">
    <property type="entry name" value="GAF domain-like"/>
    <property type="match status" value="1"/>
</dbReference>
<dbReference type="InterPro" id="IPR041664">
    <property type="entry name" value="AAA_16"/>
</dbReference>
<evidence type="ECO:0000256" key="2">
    <source>
        <dbReference type="ARBA" id="ARBA00004236"/>
    </source>
</evidence>
<keyword evidence="5" id="KW-0808">Transferase</keyword>
<dbReference type="CDD" id="cd14014">
    <property type="entry name" value="STKc_PknB_like"/>
    <property type="match status" value="1"/>
</dbReference>
<dbReference type="InterPro" id="IPR003594">
    <property type="entry name" value="HATPase_dom"/>
</dbReference>
<dbReference type="SMART" id="SM00388">
    <property type="entry name" value="HisKA"/>
    <property type="match status" value="1"/>
</dbReference>
<feature type="domain" description="Histidine kinase" evidence="8">
    <location>
        <begin position="1408"/>
        <end position="1614"/>
    </location>
</feature>
<protein>
    <recommendedName>
        <fullName evidence="3">histidine kinase</fullName>
        <ecNumber evidence="3">2.7.13.3</ecNumber>
    </recommendedName>
</protein>
<keyword evidence="4" id="KW-0597">Phosphoprotein</keyword>
<evidence type="ECO:0000259" key="7">
    <source>
        <dbReference type="PROSITE" id="PS50011"/>
    </source>
</evidence>
<dbReference type="PROSITE" id="PS50011">
    <property type="entry name" value="PROTEIN_KINASE_DOM"/>
    <property type="match status" value="1"/>
</dbReference>
<proteinExistence type="predicted"/>
<dbReference type="SUPFAM" id="SSF55874">
    <property type="entry name" value="ATPase domain of HSP90 chaperone/DNA topoisomerase II/histidine kinase"/>
    <property type="match status" value="1"/>
</dbReference>
<dbReference type="InterPro" id="IPR004358">
    <property type="entry name" value="Sig_transdc_His_kin-like_C"/>
</dbReference>
<dbReference type="PANTHER" id="PTHR43642:SF1">
    <property type="entry name" value="HYBRID SIGNAL TRANSDUCTION HISTIDINE KINASE G"/>
    <property type="match status" value="1"/>
</dbReference>
<dbReference type="Pfam" id="PF02518">
    <property type="entry name" value="HATPase_c"/>
    <property type="match status" value="1"/>
</dbReference>
<dbReference type="PROSITE" id="PS00109">
    <property type="entry name" value="PROTEIN_KINASE_TYR"/>
    <property type="match status" value="1"/>
</dbReference>
<dbReference type="SUPFAM" id="SSF47384">
    <property type="entry name" value="Homodimeric domain of signal transducing histidine kinase"/>
    <property type="match status" value="1"/>
</dbReference>
<dbReference type="SUPFAM" id="SSF56112">
    <property type="entry name" value="Protein kinase-like (PK-like)"/>
    <property type="match status" value="1"/>
</dbReference>
<evidence type="ECO:0000313" key="9">
    <source>
        <dbReference type="EMBL" id="RAK26222.1"/>
    </source>
</evidence>
<dbReference type="Gene3D" id="1.10.287.130">
    <property type="match status" value="1"/>
</dbReference>
<keyword evidence="10" id="KW-1185">Reference proteome</keyword>
<evidence type="ECO:0000259" key="8">
    <source>
        <dbReference type="PROSITE" id="PS50109"/>
    </source>
</evidence>
<organism evidence="9 10">
    <name type="scientific">Actinoplanes lutulentus</name>
    <dbReference type="NCBI Taxonomy" id="1287878"/>
    <lineage>
        <taxon>Bacteria</taxon>
        <taxon>Bacillati</taxon>
        <taxon>Actinomycetota</taxon>
        <taxon>Actinomycetes</taxon>
        <taxon>Micromonosporales</taxon>
        <taxon>Micromonosporaceae</taxon>
        <taxon>Actinoplanes</taxon>
    </lineage>
</organism>
<comment type="caution">
    <text evidence="9">The sequence shown here is derived from an EMBL/GenBank/DDBJ whole genome shotgun (WGS) entry which is preliminary data.</text>
</comment>
<evidence type="ECO:0000256" key="1">
    <source>
        <dbReference type="ARBA" id="ARBA00000085"/>
    </source>
</evidence>
<dbReference type="InterPro" id="IPR003018">
    <property type="entry name" value="GAF"/>
</dbReference>
<dbReference type="OrthoDB" id="9772100at2"/>
<dbReference type="RefSeq" id="WP_111654723.1">
    <property type="nucleotide sequence ID" value="NZ_JACHWI010000014.1"/>
</dbReference>
<dbReference type="Gene3D" id="3.30.450.40">
    <property type="match status" value="1"/>
</dbReference>
<dbReference type="Gene3D" id="3.30.565.10">
    <property type="entry name" value="Histidine kinase-like ATPase, C-terminal domain"/>
    <property type="match status" value="1"/>
</dbReference>
<sequence length="1629" mass="174099">MGEEVLYRSDRTEVVRRTGTDDLAGVIRKRATGAGTVRRIEHERDVLRHLAGVRGVPRLVDRQPRRMLVLEDDGARPIGFPVDHLLAVFRAVTDTVAAIHRAGVLHRDITPANLVLTADGRPILIDYDLAVIGSARGDASDGPVGTLGYLAPEQTGRIRLAVDQRSDLYGLGATFYTLATGNPPFPGDDPLELIRATLVETPVPPVLPGRLGEILMRLLEKDPDRRYQSADGLAHDLARQGDGWRLGERDFSAYLAPPARLVGRHPEIRLLTAALDQARSGGGPALLIAGAPGIGKSTLTQMLRPMITARGGWFSAGKYDQFRTGTGSGGITRAVRGLVRLLLAEPEPGATADRRRLLAALGPNATMMAGVIPEMAAFLGPDALGGPTDPRASQARLSGSAVAMLRAVAAHHPTVLVVDDLQWASSAALRIMDAFVTAGPTPGLLLVGIYRDEEVDATHPLSALAARWEKDGKATPCVRLDGLNRAGQAELIGAVLRMPAESVTELADLIAVSSGGNPYATVEVLNALRGEGLLVLAEDGWRWDRAEAQAFAARHRVPQLLAARLDQQPEQSRLLLAALACLGGDVRPALLATATGLPEEEIGYRLAPAVTEGMVVAGAIRFRHDLIHRGAYHLMDDASRAQLQLSMARRLAGSDEFQQEAAEQFLAVTELITTPAERQVAAGLLHAAGRRTSQLTNYTVAEELLAAASLLSDGSSLDAVALDRHFALYCTGRLDEADRVYQDLVGRSPDPVTLATATATQLNSLTQRGLARAAIDLGLEVLHRFGIDLPQDLDAEIASATASLYARAEPLPDTETTDPGIAAAGRLIHRMLPPAFLLDPPLHSWAVLQAHRLWVRHGVCPPLVGSVGAAICVTIDQHDDYRTGYQLGRHVLAVGRERGFAADTAVAQYMHLCLAAHWFEPLEEIAETFQQAHDDLIAAGDVQVASFLSTRLLTILLESADSLEVCADEIPPALAFAERTGSRYAATTMIEYRQLLRALRGQAAGPDFDAAAHLAAISGYEPGLATYHTNRGLAALIFEDAEGLEVHSAGAMAHVRAARGLYVSAQARVLRCLSLSGRLRAGCDDSPEFTGARDWLARRAADAPRNFGPLLHLVDADRAWALGDAATATREFDAGLHEVTGRPWHRALLAERAGNFHLSQGLTHTAHSLLTEARDAYLRWGATGKVEQMQDRHPFLHAVTTAGSDSHVHQVDLLAILRASQALSSQTTVTGLQAAVGEALSAMTGATDVRLAFRHREDEHWYVSAIAGGDAGITEPVVTEGRLPMSAVRYALRTREPLLVADAIHDDRFGRDPYLAGLEACSLLVVPIPSRSAADSILVLENHRQPGVFSTDRLETVKLVAGQLAVSLDNALLYDSLENTVRARTADLAATNRELEAANRLKADLIGMLGHEINNPLAMILGYVDLALTDDMPAPIRDLFSKIHRNAQRLNTIVHEVLALVSIDAGRLTASPRPVSVSDHIQAALAVTATAAVAVTCPPDLIAMVQPGHLDHILTNLLTNATKYGGGATAVIAGAASAVVAIEVHDEGSGVPAEFRDQLFDRFARAEPTAGTVAGTGLGLYIVRELARANGGDVHYRPAPRRGSIFVLTLPAPGTAPSMTHREPASAQR</sequence>
<dbReference type="PRINTS" id="PR00344">
    <property type="entry name" value="BCTRLSENSOR"/>
</dbReference>
<dbReference type="GO" id="GO:0005886">
    <property type="term" value="C:plasma membrane"/>
    <property type="evidence" value="ECO:0007669"/>
    <property type="project" value="UniProtKB-SubCell"/>
</dbReference>
<dbReference type="InterPro" id="IPR027417">
    <property type="entry name" value="P-loop_NTPase"/>
</dbReference>
<reference evidence="9 10" key="1">
    <citation type="submission" date="2018-06" db="EMBL/GenBank/DDBJ databases">
        <title>Genomic Encyclopedia of Type Strains, Phase III (KMG-III): the genomes of soil and plant-associated and newly described type strains.</title>
        <authorList>
            <person name="Whitman W."/>
        </authorList>
    </citation>
    <scope>NUCLEOTIDE SEQUENCE [LARGE SCALE GENOMIC DNA]</scope>
    <source>
        <strain evidence="9 10">CGMCC 4.7090</strain>
    </source>
</reference>
<comment type="catalytic activity">
    <reaction evidence="1">
        <text>ATP + protein L-histidine = ADP + protein N-phospho-L-histidine.</text>
        <dbReference type="EC" id="2.7.13.3"/>
    </reaction>
</comment>
<dbReference type="CDD" id="cd00082">
    <property type="entry name" value="HisKA"/>
    <property type="match status" value="1"/>
</dbReference>
<dbReference type="SMART" id="SM00220">
    <property type="entry name" value="S_TKc"/>
    <property type="match status" value="1"/>
</dbReference>
<dbReference type="EC" id="2.7.13.3" evidence="3"/>
<dbReference type="InterPro" id="IPR005467">
    <property type="entry name" value="His_kinase_dom"/>
</dbReference>
<dbReference type="PANTHER" id="PTHR43642">
    <property type="entry name" value="HYBRID SIGNAL TRANSDUCTION HISTIDINE KINASE G"/>
    <property type="match status" value="1"/>
</dbReference>
<evidence type="ECO:0000256" key="3">
    <source>
        <dbReference type="ARBA" id="ARBA00012438"/>
    </source>
</evidence>
<dbReference type="Pfam" id="PF13191">
    <property type="entry name" value="AAA_16"/>
    <property type="match status" value="1"/>
</dbReference>
<dbReference type="InterPro" id="IPR036097">
    <property type="entry name" value="HisK_dim/P_sf"/>
</dbReference>
<feature type="domain" description="Protein kinase" evidence="7">
    <location>
        <begin position="1"/>
        <end position="238"/>
    </location>
</feature>
<dbReference type="GO" id="GO:0000155">
    <property type="term" value="F:phosphorelay sensor kinase activity"/>
    <property type="evidence" value="ECO:0007669"/>
    <property type="project" value="InterPro"/>
</dbReference>
<evidence type="ECO:0000256" key="5">
    <source>
        <dbReference type="ARBA" id="ARBA00022777"/>
    </source>
</evidence>
<dbReference type="InterPro" id="IPR011009">
    <property type="entry name" value="Kinase-like_dom_sf"/>
</dbReference>
<comment type="subcellular location">
    <subcellularLocation>
        <location evidence="2">Cell membrane</location>
    </subcellularLocation>
</comment>
<dbReference type="Pfam" id="PF00512">
    <property type="entry name" value="HisKA"/>
    <property type="match status" value="1"/>
</dbReference>
<dbReference type="PROSITE" id="PS50109">
    <property type="entry name" value="HIS_KIN"/>
    <property type="match status" value="1"/>
</dbReference>
<dbReference type="Pfam" id="PF01590">
    <property type="entry name" value="GAF"/>
    <property type="match status" value="1"/>
</dbReference>